<dbReference type="PANTHER" id="PTHR30036:SF1">
    <property type="entry name" value="D-XYLOSE-BINDING PERIPLASMIC PROTEIN"/>
    <property type="match status" value="1"/>
</dbReference>
<evidence type="ECO:0000256" key="1">
    <source>
        <dbReference type="ARBA" id="ARBA00004196"/>
    </source>
</evidence>
<proteinExistence type="predicted"/>
<feature type="domain" description="Periplasmic binding protein" evidence="4">
    <location>
        <begin position="47"/>
        <end position="308"/>
    </location>
</feature>
<sequence>MAHRASARRFLRRASAVGVALAVIGAALTACTGAPAGSDGDGSAGTVALLLPDAKTARYETFDRPFFEDRIAELGDYRVLYTNADQDAAKQQQQAESALAAGAGVLVLDPVDVGAAVTIVAAANAQGVPVVSYDRLVAGGDIAYYVSFDNEKVGQLQATAFVEALTERGDLSGGILMVNGSPTDSNATRFAEGAHSVIDAAGLRILAEYATPDWSPDKAQEWVTGQISQYGSDIVGVYAANDGTASGAVSALKAANVSPWPVVTGQDAELSAIQRILTGDQYMTVYKAIKPQAELAAEVAVALLHGEEVTAPLEIDGTPTTLLDPVAVTIHDILATVVADGFWTIEDICTPAYREACVTAGLLTE</sequence>
<reference evidence="5 6" key="1">
    <citation type="submission" date="2024-09" db="EMBL/GenBank/DDBJ databases">
        <authorList>
            <person name="Sun Q."/>
            <person name="Mori K."/>
        </authorList>
    </citation>
    <scope>NUCLEOTIDE SEQUENCE [LARGE SCALE GENOMIC DNA]</scope>
    <source>
        <strain evidence="5 6">JCM 1342</strain>
    </source>
</reference>
<evidence type="ECO:0000313" key="6">
    <source>
        <dbReference type="Proteomes" id="UP001589611"/>
    </source>
</evidence>
<evidence type="ECO:0000259" key="4">
    <source>
        <dbReference type="Pfam" id="PF13407"/>
    </source>
</evidence>
<dbReference type="PROSITE" id="PS51257">
    <property type="entry name" value="PROKAR_LIPOPROTEIN"/>
    <property type="match status" value="1"/>
</dbReference>
<accession>A0ABV5SYS2</accession>
<dbReference type="EMBL" id="JBHMBE010000002">
    <property type="protein sequence ID" value="MFB9645302.1"/>
    <property type="molecule type" value="Genomic_DNA"/>
</dbReference>
<comment type="subcellular location">
    <subcellularLocation>
        <location evidence="1">Cell envelope</location>
    </subcellularLocation>
</comment>
<keyword evidence="2 3" id="KW-0732">Signal</keyword>
<dbReference type="PANTHER" id="PTHR30036">
    <property type="entry name" value="D-XYLOSE-BINDING PERIPLASMIC PROTEIN"/>
    <property type="match status" value="1"/>
</dbReference>
<dbReference type="InterPro" id="IPR028082">
    <property type="entry name" value="Peripla_BP_I"/>
</dbReference>
<evidence type="ECO:0000256" key="2">
    <source>
        <dbReference type="ARBA" id="ARBA00022729"/>
    </source>
</evidence>
<dbReference type="Gene3D" id="3.40.50.2300">
    <property type="match status" value="2"/>
</dbReference>
<keyword evidence="6" id="KW-1185">Reference proteome</keyword>
<dbReference type="PROSITE" id="PS51318">
    <property type="entry name" value="TAT"/>
    <property type="match status" value="1"/>
</dbReference>
<dbReference type="Proteomes" id="UP001589611">
    <property type="component" value="Unassembled WGS sequence"/>
</dbReference>
<evidence type="ECO:0000313" key="5">
    <source>
        <dbReference type="EMBL" id="MFB9645302.1"/>
    </source>
</evidence>
<dbReference type="InterPro" id="IPR025997">
    <property type="entry name" value="SBP_2_dom"/>
</dbReference>
<comment type="caution">
    <text evidence="5">The sequence shown here is derived from an EMBL/GenBank/DDBJ whole genome shotgun (WGS) entry which is preliminary data.</text>
</comment>
<protein>
    <submittedName>
        <fullName evidence="5">Sugar ABC transporter substrate-binding protein</fullName>
    </submittedName>
</protein>
<dbReference type="RefSeq" id="WP_344714306.1">
    <property type="nucleotide sequence ID" value="NZ_BAAAWH010000001.1"/>
</dbReference>
<gene>
    <name evidence="5" type="ORF">ACFFPJ_05790</name>
</gene>
<evidence type="ECO:0000256" key="3">
    <source>
        <dbReference type="SAM" id="SignalP"/>
    </source>
</evidence>
<dbReference type="Pfam" id="PF13407">
    <property type="entry name" value="Peripla_BP_4"/>
    <property type="match status" value="1"/>
</dbReference>
<organism evidence="5 6">
    <name type="scientific">Microbacterium terregens</name>
    <dbReference type="NCBI Taxonomy" id="69363"/>
    <lineage>
        <taxon>Bacteria</taxon>
        <taxon>Bacillati</taxon>
        <taxon>Actinomycetota</taxon>
        <taxon>Actinomycetes</taxon>
        <taxon>Micrococcales</taxon>
        <taxon>Microbacteriaceae</taxon>
        <taxon>Microbacterium</taxon>
    </lineage>
</organism>
<feature type="chain" id="PRO_5047105617" evidence="3">
    <location>
        <begin position="30"/>
        <end position="365"/>
    </location>
</feature>
<dbReference type="InterPro" id="IPR050555">
    <property type="entry name" value="Bact_Solute-Bind_Prot2"/>
</dbReference>
<feature type="signal peptide" evidence="3">
    <location>
        <begin position="1"/>
        <end position="29"/>
    </location>
</feature>
<name>A0ABV5SYS2_9MICO</name>
<dbReference type="SUPFAM" id="SSF53822">
    <property type="entry name" value="Periplasmic binding protein-like I"/>
    <property type="match status" value="1"/>
</dbReference>
<dbReference type="InterPro" id="IPR006311">
    <property type="entry name" value="TAT_signal"/>
</dbReference>